<protein>
    <submittedName>
        <fullName evidence="3">Acyl-CoA thioester hydrolase</fullName>
        <ecNumber evidence="3">3.1.2.-</ecNumber>
    </submittedName>
</protein>
<evidence type="ECO:0000256" key="2">
    <source>
        <dbReference type="ARBA" id="ARBA00022801"/>
    </source>
</evidence>
<dbReference type="InterPro" id="IPR050563">
    <property type="entry name" value="4-hydroxybenzoyl-CoA_TE"/>
</dbReference>
<evidence type="ECO:0000313" key="3">
    <source>
        <dbReference type="EMBL" id="MBB3187614.1"/>
    </source>
</evidence>
<accession>A0A7W5DS59</accession>
<proteinExistence type="inferred from homology"/>
<dbReference type="EMBL" id="JACHYB010000001">
    <property type="protein sequence ID" value="MBB3187614.1"/>
    <property type="molecule type" value="Genomic_DNA"/>
</dbReference>
<evidence type="ECO:0000256" key="1">
    <source>
        <dbReference type="ARBA" id="ARBA00005953"/>
    </source>
</evidence>
<name>A0A7W5DS59_9PORP</name>
<reference evidence="3 4" key="1">
    <citation type="submission" date="2020-08" db="EMBL/GenBank/DDBJ databases">
        <title>Genomic Encyclopedia of Type Strains, Phase IV (KMG-IV): sequencing the most valuable type-strain genomes for metagenomic binning, comparative biology and taxonomic classification.</title>
        <authorList>
            <person name="Goeker M."/>
        </authorList>
    </citation>
    <scope>NUCLEOTIDE SEQUENCE [LARGE SCALE GENOMIC DNA]</scope>
    <source>
        <strain evidence="3 4">DSM 27471</strain>
    </source>
</reference>
<dbReference type="AlphaFoldDB" id="A0A7W5DS59"/>
<comment type="similarity">
    <text evidence="1">Belongs to the 4-hydroxybenzoyl-CoA thioesterase family.</text>
</comment>
<comment type="caution">
    <text evidence="3">The sequence shown here is derived from an EMBL/GenBank/DDBJ whole genome shotgun (WGS) entry which is preliminary data.</text>
</comment>
<dbReference type="PIRSF" id="PIRSF003230">
    <property type="entry name" value="YbgC"/>
    <property type="match status" value="1"/>
</dbReference>
<sequence>MITYNYQFRVAYPDTDQMGTMHHANYVKYYELARWELLRNIGVSYDSVEKQGVMCPVITMHFRFIKPTRYDELLTVKTTLKKLKGVRMWFTYELFNEKNELINEAETELAFVGRDNWKPCPPPDFLVKAIQAKTGSDK</sequence>
<gene>
    <name evidence="3" type="ORF">FHX64_001777</name>
</gene>
<dbReference type="EC" id="3.1.2.-" evidence="3"/>
<dbReference type="Proteomes" id="UP000544222">
    <property type="component" value="Unassembled WGS sequence"/>
</dbReference>
<dbReference type="CDD" id="cd00586">
    <property type="entry name" value="4HBT"/>
    <property type="match status" value="1"/>
</dbReference>
<dbReference type="GO" id="GO:0047617">
    <property type="term" value="F:fatty acyl-CoA hydrolase activity"/>
    <property type="evidence" value="ECO:0007669"/>
    <property type="project" value="TreeGrafter"/>
</dbReference>
<dbReference type="RefSeq" id="WP_183413360.1">
    <property type="nucleotide sequence ID" value="NZ_JACHYB010000001.1"/>
</dbReference>
<dbReference type="PANTHER" id="PTHR31793">
    <property type="entry name" value="4-HYDROXYBENZOYL-COA THIOESTERASE FAMILY MEMBER"/>
    <property type="match status" value="1"/>
</dbReference>
<dbReference type="Pfam" id="PF13279">
    <property type="entry name" value="4HBT_2"/>
    <property type="match status" value="1"/>
</dbReference>
<dbReference type="InterPro" id="IPR006684">
    <property type="entry name" value="YbgC/YbaW"/>
</dbReference>
<keyword evidence="2 3" id="KW-0378">Hydrolase</keyword>
<dbReference type="PANTHER" id="PTHR31793:SF27">
    <property type="entry name" value="NOVEL THIOESTERASE SUPERFAMILY DOMAIN AND SAPOSIN A-TYPE DOMAIN CONTAINING PROTEIN (0610012H03RIK)"/>
    <property type="match status" value="1"/>
</dbReference>
<dbReference type="Gene3D" id="3.10.129.10">
    <property type="entry name" value="Hotdog Thioesterase"/>
    <property type="match status" value="1"/>
</dbReference>
<organism evidence="3 4">
    <name type="scientific">Microbacter margulisiae</name>
    <dbReference type="NCBI Taxonomy" id="1350067"/>
    <lineage>
        <taxon>Bacteria</taxon>
        <taxon>Pseudomonadati</taxon>
        <taxon>Bacteroidota</taxon>
        <taxon>Bacteroidia</taxon>
        <taxon>Bacteroidales</taxon>
        <taxon>Porphyromonadaceae</taxon>
        <taxon>Microbacter</taxon>
    </lineage>
</organism>
<keyword evidence="4" id="KW-1185">Reference proteome</keyword>
<dbReference type="InterPro" id="IPR029069">
    <property type="entry name" value="HotDog_dom_sf"/>
</dbReference>
<dbReference type="NCBIfam" id="TIGR00051">
    <property type="entry name" value="YbgC/FadM family acyl-CoA thioesterase"/>
    <property type="match status" value="1"/>
</dbReference>
<evidence type="ECO:0000313" key="4">
    <source>
        <dbReference type="Proteomes" id="UP000544222"/>
    </source>
</evidence>
<dbReference type="SUPFAM" id="SSF54637">
    <property type="entry name" value="Thioesterase/thiol ester dehydrase-isomerase"/>
    <property type="match status" value="1"/>
</dbReference>